<reference evidence="16" key="1">
    <citation type="journal article" date="2018" name="MSphere">
        <title>Metagenomic Discovery of 83 New Human Papillomavirus Types in Patients with Immunodeficiency.</title>
        <authorList>
            <person name="Pastrana D.V."/>
            <person name="Peretti A."/>
            <person name="Welch N.L."/>
            <person name="Borgogna C."/>
            <person name="Olivero C."/>
            <person name="Badolato R."/>
            <person name="Notarangelo L.D."/>
            <person name="Gariglio M."/>
            <person name="FitzGerald P.C."/>
            <person name="McIntosh C.E."/>
            <person name="Reeves J."/>
            <person name="Starrett G.J."/>
            <person name="Bliskovsky V."/>
            <person name="Velez D."/>
            <person name="Brownell I."/>
            <person name="Yarchoan R."/>
            <person name="Wyvill K.M."/>
            <person name="Uldrick T.S."/>
            <person name="Maldarelli F."/>
            <person name="Lisco A."/>
            <person name="Sereti I."/>
            <person name="Gonzalez C.M."/>
            <person name="Androphy E.J."/>
            <person name="McBride A.A."/>
            <person name="Van Doorslaer K."/>
            <person name="Garcia F."/>
            <person name="Dvoretzky I."/>
            <person name="Liu J.S."/>
            <person name="Han J."/>
            <person name="Murphy P.M."/>
            <person name="McDermott D.H."/>
            <person name="Buck C.B."/>
        </authorList>
    </citation>
    <scope>NUCLEOTIDE SEQUENCE</scope>
    <source>
        <strain evidence="16">Gamma09_w23c101c</strain>
    </source>
</reference>
<dbReference type="InterPro" id="IPR001866">
    <property type="entry name" value="PPV_E2_N"/>
</dbReference>
<feature type="compositionally biased region" description="Low complexity" evidence="13">
    <location>
        <begin position="292"/>
        <end position="303"/>
    </location>
</feature>
<dbReference type="GO" id="GO:0003700">
    <property type="term" value="F:DNA-binding transcription factor activity"/>
    <property type="evidence" value="ECO:0007669"/>
    <property type="project" value="UniProtKB-UniRule"/>
</dbReference>
<dbReference type="SUPFAM" id="SSF54957">
    <property type="entry name" value="Viral DNA-binding domain"/>
    <property type="match status" value="1"/>
</dbReference>
<dbReference type="InterPro" id="IPR036050">
    <property type="entry name" value="Regulatory_protein_E2_N"/>
</dbReference>
<dbReference type="GO" id="GO:0042025">
    <property type="term" value="C:host cell nucleus"/>
    <property type="evidence" value="ECO:0007669"/>
    <property type="project" value="UniProtKB-SubCell"/>
</dbReference>
<feature type="region of interest" description="DNA-binding domain" evidence="12">
    <location>
        <begin position="317"/>
        <end position="399"/>
    </location>
</feature>
<dbReference type="Gene3D" id="2.170.200.10">
    <property type="entry name" value="Papillomavirus E2 early protein domain"/>
    <property type="match status" value="1"/>
</dbReference>
<evidence type="ECO:0000256" key="9">
    <source>
        <dbReference type="ARBA" id="ARBA00023125"/>
    </source>
</evidence>
<evidence type="ECO:0000256" key="2">
    <source>
        <dbReference type="ARBA" id="ARBA00007794"/>
    </source>
</evidence>
<evidence type="ECO:0000256" key="6">
    <source>
        <dbReference type="ARBA" id="ARBA00022562"/>
    </source>
</evidence>
<feature type="compositionally biased region" description="Polar residues" evidence="13">
    <location>
        <begin position="201"/>
        <end position="228"/>
    </location>
</feature>
<proteinExistence type="inferred from homology"/>
<comment type="function">
    <text evidence="12">Plays a role in the initiation of viral DNA replication. A dimer of E2 interacts with a dimer of E1 in order to improve specificity of E1 DNA binding activity. Once the complex recognizes and binds DNA at specific sites, the E2 dimer is removed from DNA. E2 also regulates viral transcription through binding to the E2RE response element (5'-ACCNNNNNNGGT-3') present in multiple copies in the regulatory regions of the viral genome. Activates or represses transcription depending on E2RE's position with regards to proximal promoter elements including the TATA-box. Repression occurs by sterically hindering the assembly of the transcription initiation complex.</text>
</comment>
<evidence type="ECO:0000313" key="16">
    <source>
        <dbReference type="EMBL" id="ATQ38320.1"/>
    </source>
</evidence>
<name>A0A2D2ALN9_9PAPI</name>
<comment type="PTM">
    <text evidence="12">Phosphorylated.</text>
</comment>
<dbReference type="Pfam" id="PF00511">
    <property type="entry name" value="PPV_E2_C"/>
    <property type="match status" value="1"/>
</dbReference>
<evidence type="ECO:0000256" key="13">
    <source>
        <dbReference type="SAM" id="MobiDB-lite"/>
    </source>
</evidence>
<dbReference type="GO" id="GO:0006260">
    <property type="term" value="P:DNA replication"/>
    <property type="evidence" value="ECO:0007669"/>
    <property type="project" value="UniProtKB-KW"/>
</dbReference>
<dbReference type="InterPro" id="IPR042504">
    <property type="entry name" value="Regulatory_protein_E2_N_2"/>
</dbReference>
<evidence type="ECO:0000259" key="14">
    <source>
        <dbReference type="Pfam" id="PF00508"/>
    </source>
</evidence>
<evidence type="ECO:0000256" key="4">
    <source>
        <dbReference type="ARBA" id="ARBA00022518"/>
    </source>
</evidence>
<accession>A0A2D2ALN9</accession>
<sequence>MNQTEMRERLDALQEALMQLYEEAPTDLPSQIKHYLLLRKQCVLEYYLRKEGYLTIGLHHLPATRVSEYHAKQAIKMTLVLKSLEKSAYANERWSLQDTSADLFESPPRNCFKKEGFDVEVWFDKDPMNVYPYTNWKWIYYQDENDEWHKVQGQTDYNGLYFEELNGDRTYFLLFERDAARYGNTKEWIVNVANEQISLSTNSASRRSASGFLQQPTTSFIDESSGPSRDTVPEESNGRGEKQTSPQSSGQELPSRLRRKRGEGKRSPRKRRKRGSEGTTSSSVTDSPTAAEVGSSHRSVVRSGLSRLERLQREARDPLVIIVRGPPNKLKCWRYRCNSKLKPSFKYMTTVFKWVTNDYTLSGSRVLVSFDSMEQRELFVKTTHFPKDTTYSYGSLDKL</sequence>
<protein>
    <recommendedName>
        <fullName evidence="12">Regulatory protein E2</fullName>
    </recommendedName>
</protein>
<feature type="domain" description="Papillomavirus E2 C-terminal" evidence="15">
    <location>
        <begin position="320"/>
        <end position="396"/>
    </location>
</feature>
<comment type="caution">
    <text evidence="12">Lacks conserved residue(s) required for the propagation of feature annotation.</text>
</comment>
<comment type="similarity">
    <text evidence="12">Belongs to the papillomaviridae E2 protein family.</text>
</comment>
<dbReference type="GO" id="GO:0000166">
    <property type="term" value="F:nucleotide binding"/>
    <property type="evidence" value="ECO:0007669"/>
    <property type="project" value="UniProtKB-UniRule"/>
</dbReference>
<dbReference type="InterPro" id="IPR035975">
    <property type="entry name" value="E2/EBNA1_C_sf"/>
</dbReference>
<dbReference type="InterPro" id="IPR042503">
    <property type="entry name" value="Regulatory_protein_E2_N_1"/>
</dbReference>
<evidence type="ECO:0000256" key="10">
    <source>
        <dbReference type="ARBA" id="ARBA00023159"/>
    </source>
</evidence>
<keyword evidence="8 12" id="KW-0805">Transcription regulation</keyword>
<gene>
    <name evidence="12 16" type="primary">E2</name>
</gene>
<comment type="similarity">
    <text evidence="2">Belongs to the papillomaviridae E8^E2C protein family.</text>
</comment>
<feature type="compositionally biased region" description="Polar residues" evidence="13">
    <location>
        <begin position="279"/>
        <end position="288"/>
    </location>
</feature>
<dbReference type="Gene3D" id="1.10.287.30">
    <property type="entry name" value="E2 (early) protein, N terminal domain, subdomain 1"/>
    <property type="match status" value="1"/>
</dbReference>
<evidence type="ECO:0000256" key="11">
    <source>
        <dbReference type="ARBA" id="ARBA00023163"/>
    </source>
</evidence>
<keyword evidence="5 12" id="KW-0597">Phosphoprotein</keyword>
<keyword evidence="4 12" id="KW-0244">Early protein</keyword>
<keyword evidence="7 12" id="KW-0235">DNA replication</keyword>
<dbReference type="InterPro" id="IPR000427">
    <property type="entry name" value="Papillomavirus_E2_C"/>
</dbReference>
<dbReference type="HAMAP" id="MF_04001">
    <property type="entry name" value="PPV_E2"/>
    <property type="match status" value="1"/>
</dbReference>
<keyword evidence="6 12" id="KW-1048">Host nucleus</keyword>
<evidence type="ECO:0000259" key="15">
    <source>
        <dbReference type="Pfam" id="PF00511"/>
    </source>
</evidence>
<feature type="compositionally biased region" description="Polar residues" evidence="13">
    <location>
        <begin position="243"/>
        <end position="252"/>
    </location>
</feature>
<dbReference type="InterPro" id="IPR033668">
    <property type="entry name" value="Reg_prot_E2"/>
</dbReference>
<evidence type="ECO:0000256" key="7">
    <source>
        <dbReference type="ARBA" id="ARBA00022705"/>
    </source>
</evidence>
<evidence type="ECO:0000256" key="5">
    <source>
        <dbReference type="ARBA" id="ARBA00022553"/>
    </source>
</evidence>
<dbReference type="SUPFAM" id="SSF51332">
    <property type="entry name" value="E2 regulatory, transactivation domain"/>
    <property type="match status" value="1"/>
</dbReference>
<evidence type="ECO:0000256" key="12">
    <source>
        <dbReference type="HAMAP-Rule" id="MF_04001"/>
    </source>
</evidence>
<dbReference type="EMBL" id="MF588711">
    <property type="protein sequence ID" value="ATQ38320.1"/>
    <property type="molecule type" value="Genomic_DNA"/>
</dbReference>
<dbReference type="Proteomes" id="UP000290492">
    <property type="component" value="Segment"/>
</dbReference>
<comment type="subunit">
    <text evidence="12">Binds DNA as homodimer. Interacts with protein E1; this interaction greatly increases E1 DNA-binding activity. Interacts with protein L1; this interaction enhances E2-dependent replication and transcription activation. Interacts with protein L2; this interaction inhibits E2 transcriptional activity but not DNA replication function E2. Interacts with protein E7; this interaction inhibits E7 oncogenic activity. Interacts with host TAF1; this interaction modulates E2-dependent transcriptional regulation. Interacts with host BRD4; this interaction mediates E2 transcriptional activation function. Additionally, the interaction with host BRD4 on mitotic chromosomes mediates tethering of the viral genome. Interacts with host TOPBP1; this interaction is required for optimal viral DNA replication.</text>
</comment>
<feature type="region of interest" description="Disordered" evidence="13">
    <location>
        <begin position="201"/>
        <end position="303"/>
    </location>
</feature>
<dbReference type="GO" id="GO:0006351">
    <property type="term" value="P:DNA-templated transcription"/>
    <property type="evidence" value="ECO:0007669"/>
    <property type="project" value="UniProtKB-UniRule"/>
</dbReference>
<evidence type="ECO:0000256" key="1">
    <source>
        <dbReference type="ARBA" id="ARBA00004147"/>
    </source>
</evidence>
<feature type="domain" description="Papillomavirus E2 N-terminal" evidence="14">
    <location>
        <begin position="5"/>
        <end position="199"/>
    </location>
</feature>
<dbReference type="Gene3D" id="3.30.70.330">
    <property type="match status" value="1"/>
</dbReference>
<dbReference type="InterPro" id="IPR012677">
    <property type="entry name" value="Nucleotide-bd_a/b_plait_sf"/>
</dbReference>
<organism evidence="16">
    <name type="scientific">Gammapapillomavirus 9</name>
    <dbReference type="NCBI Taxonomy" id="1175851"/>
    <lineage>
        <taxon>Viruses</taxon>
        <taxon>Monodnaviria</taxon>
        <taxon>Shotokuvirae</taxon>
        <taxon>Cossaviricota</taxon>
        <taxon>Papovaviricetes</taxon>
        <taxon>Zurhausenvirales</taxon>
        <taxon>Papillomaviridae</taxon>
        <taxon>Firstpapillomavirinae</taxon>
        <taxon>Gammapapillomavirus</taxon>
    </lineage>
</organism>
<dbReference type="Pfam" id="PF00508">
    <property type="entry name" value="PPV_E2_N"/>
    <property type="match status" value="1"/>
</dbReference>
<feature type="compositionally biased region" description="Basic residues" evidence="13">
    <location>
        <begin position="256"/>
        <end position="274"/>
    </location>
</feature>
<evidence type="ECO:0000256" key="3">
    <source>
        <dbReference type="ARBA" id="ARBA00022491"/>
    </source>
</evidence>
<dbReference type="GO" id="GO:0039693">
    <property type="term" value="P:viral DNA genome replication"/>
    <property type="evidence" value="ECO:0007669"/>
    <property type="project" value="UniProtKB-UniRule"/>
</dbReference>
<keyword evidence="9 12" id="KW-0238">DNA-binding</keyword>
<keyword evidence="10 12" id="KW-0010">Activator</keyword>
<keyword evidence="11 12" id="KW-0804">Transcription</keyword>
<dbReference type="GO" id="GO:0003677">
    <property type="term" value="F:DNA binding"/>
    <property type="evidence" value="ECO:0007669"/>
    <property type="project" value="UniProtKB-UniRule"/>
</dbReference>
<comment type="subcellular location">
    <subcellularLocation>
        <location evidence="1 12">Host nucleus</location>
    </subcellularLocation>
</comment>
<keyword evidence="3 12" id="KW-0678">Repressor</keyword>
<dbReference type="GO" id="GO:0006275">
    <property type="term" value="P:regulation of DNA replication"/>
    <property type="evidence" value="ECO:0007669"/>
    <property type="project" value="UniProtKB-UniRule"/>
</dbReference>
<evidence type="ECO:0000256" key="8">
    <source>
        <dbReference type="ARBA" id="ARBA00023015"/>
    </source>
</evidence>